<evidence type="ECO:0000313" key="1">
    <source>
        <dbReference type="EMBL" id="MDU0113122.1"/>
    </source>
</evidence>
<dbReference type="PROSITE" id="PS51257">
    <property type="entry name" value="PROKAR_LIPOPROTEIN"/>
    <property type="match status" value="1"/>
</dbReference>
<name>A0ABU3R0B8_9GAMM</name>
<organism evidence="1 2">
    <name type="scientific">Psychrosphaera aquimarina</name>
    <dbReference type="NCBI Taxonomy" id="2044854"/>
    <lineage>
        <taxon>Bacteria</taxon>
        <taxon>Pseudomonadati</taxon>
        <taxon>Pseudomonadota</taxon>
        <taxon>Gammaproteobacteria</taxon>
        <taxon>Alteromonadales</taxon>
        <taxon>Pseudoalteromonadaceae</taxon>
        <taxon>Psychrosphaera</taxon>
    </lineage>
</organism>
<dbReference type="SUPFAM" id="SSF49464">
    <property type="entry name" value="Carboxypeptidase regulatory domain-like"/>
    <property type="match status" value="1"/>
</dbReference>
<proteinExistence type="predicted"/>
<dbReference type="EMBL" id="JAWCUA010000007">
    <property type="protein sequence ID" value="MDU0113122.1"/>
    <property type="molecule type" value="Genomic_DNA"/>
</dbReference>
<dbReference type="InterPro" id="IPR008969">
    <property type="entry name" value="CarboxyPept-like_regulatory"/>
</dbReference>
<gene>
    <name evidence="1" type="ORF">RT723_08955</name>
</gene>
<keyword evidence="2" id="KW-1185">Reference proteome</keyword>
<dbReference type="RefSeq" id="WP_315946731.1">
    <property type="nucleotide sequence ID" value="NZ_JAWCUA010000007.1"/>
</dbReference>
<evidence type="ECO:0000313" key="2">
    <source>
        <dbReference type="Proteomes" id="UP001257914"/>
    </source>
</evidence>
<accession>A0ABU3R0B8</accession>
<protein>
    <submittedName>
        <fullName evidence="1">Carboxypeptidase-like regulatory domain-containing protein</fullName>
    </submittedName>
</protein>
<dbReference type="Proteomes" id="UP001257914">
    <property type="component" value="Unassembled WGS sequence"/>
</dbReference>
<sequence>MTIYKHLLIVGFILLTLQGCKDTAKKIFGFDDQFPVKELVAYKVLLNNKDVIKEQTAWTIQADIKQTTANAAELQVFWGIIDAPVGFDMPLSFTQVNEQGQALLNFVTPDVDEDTQVTLQMSVSFDNGRELETISKEVDLLIQVNKQLIISGSVTDEPIPNALVTVVIGHLEFQTTADNQGNYTLEVEFPEDDLMVVVTAEGSDDFDSVLFKSYLGDGESLLSSAGIDGVLTADENNNLTVSNVTTAKYVIINNQLVEEEGLLNQAQLDDMNKQLDFNDVLEIAALIKAIVDNNMELPEGITNTLQLVQDKQLTAQFIADISSENPVVINELINDIIYDPTLTPADPHFSFTNKFYLVKSDEYQSAISDVFDIKDDGEGSWMTSSGTFVITWTLTDGVLSIAAQDDEGAFIETYCTSENNITSCYDKYYSSAKVKKLPTSDSVVQLYVDYSYKLVNTESSEITYLQQFNTFNALSDEDVIPFDDKELMDSQWVISVLDESVVNSNLMFAALPIESVYATFKDDGTGFYHQLIDGGEVKFNWTITFGILAIEVVANDNPTVNSTNHLMTYAQINNLQGVRQTNLLINAPELVNVNPKMKTSTSGMLTTVSLRVDMAAVNVAFDVNSFELDGQYGLLTKAYQSPMEFLQFSTDKLGGQYRHLDSNTVEVIPFEWNETELGIITTSYYSEADDANVSKCDGIEGTCYMTQQRDVEIVDKAGNIYTIRSLVTDFTFKEGITEVEGRSSNIALLEYFNNSELNN</sequence>
<comment type="caution">
    <text evidence="1">The sequence shown here is derived from an EMBL/GenBank/DDBJ whole genome shotgun (WGS) entry which is preliminary data.</text>
</comment>
<reference evidence="1 2" key="1">
    <citation type="submission" date="2023-10" db="EMBL/GenBank/DDBJ databases">
        <title>Psychrosphaera aquimaarina strain SW33 isolated from seawater.</title>
        <authorList>
            <person name="Bayburt H."/>
            <person name="Kim J.M."/>
            <person name="Choi B.J."/>
            <person name="Jeon C.O."/>
        </authorList>
    </citation>
    <scope>NUCLEOTIDE SEQUENCE [LARGE SCALE GENOMIC DNA]</scope>
    <source>
        <strain evidence="1 2">KCTC 52743</strain>
    </source>
</reference>